<dbReference type="Gene3D" id="3.90.1150.10">
    <property type="entry name" value="Aspartate Aminotransferase, domain 1"/>
    <property type="match status" value="1"/>
</dbReference>
<evidence type="ECO:0000259" key="6">
    <source>
        <dbReference type="Pfam" id="PF00155"/>
    </source>
</evidence>
<dbReference type="PANTHER" id="PTHR43525:SF1">
    <property type="entry name" value="PROTEIN MALY"/>
    <property type="match status" value="1"/>
</dbReference>
<dbReference type="RefSeq" id="WP_376845900.1">
    <property type="nucleotide sequence ID" value="NZ_JBHSFW010000003.1"/>
</dbReference>
<gene>
    <name evidence="7" type="ORF">ACFO4N_08605</name>
</gene>
<dbReference type="SUPFAM" id="SSF53383">
    <property type="entry name" value="PLP-dependent transferases"/>
    <property type="match status" value="1"/>
</dbReference>
<proteinExistence type="inferred from homology"/>
<dbReference type="CDD" id="cd00609">
    <property type="entry name" value="AAT_like"/>
    <property type="match status" value="1"/>
</dbReference>
<reference evidence="8" key="1">
    <citation type="journal article" date="2019" name="Int. J. Syst. Evol. Microbiol.">
        <title>The Global Catalogue of Microorganisms (GCM) 10K type strain sequencing project: providing services to taxonomists for standard genome sequencing and annotation.</title>
        <authorList>
            <consortium name="The Broad Institute Genomics Platform"/>
            <consortium name="The Broad Institute Genome Sequencing Center for Infectious Disease"/>
            <person name="Wu L."/>
            <person name="Ma J."/>
        </authorList>
    </citation>
    <scope>NUCLEOTIDE SEQUENCE [LARGE SCALE GENOMIC DNA]</scope>
    <source>
        <strain evidence="8">CGMCC 1.16306</strain>
    </source>
</reference>
<keyword evidence="4 7" id="KW-0456">Lyase</keyword>
<keyword evidence="8" id="KW-1185">Reference proteome</keyword>
<evidence type="ECO:0000256" key="2">
    <source>
        <dbReference type="ARBA" id="ARBA00012224"/>
    </source>
</evidence>
<dbReference type="NCBIfam" id="TIGR04350">
    <property type="entry name" value="C_S_lyase_PatB"/>
    <property type="match status" value="1"/>
</dbReference>
<dbReference type="GO" id="GO:0047804">
    <property type="term" value="F:cysteine-S-conjugate beta-lyase activity"/>
    <property type="evidence" value="ECO:0007669"/>
    <property type="project" value="UniProtKB-EC"/>
</dbReference>
<evidence type="ECO:0000256" key="5">
    <source>
        <dbReference type="ARBA" id="ARBA00037974"/>
    </source>
</evidence>
<dbReference type="InterPro" id="IPR004839">
    <property type="entry name" value="Aminotransferase_I/II_large"/>
</dbReference>
<organism evidence="7 8">
    <name type="scientific">Camelliibacillus cellulosilyticus</name>
    <dbReference type="NCBI Taxonomy" id="2174486"/>
    <lineage>
        <taxon>Bacteria</taxon>
        <taxon>Bacillati</taxon>
        <taxon>Bacillota</taxon>
        <taxon>Bacilli</taxon>
        <taxon>Bacillales</taxon>
        <taxon>Sporolactobacillaceae</taxon>
        <taxon>Camelliibacillus</taxon>
    </lineage>
</organism>
<dbReference type="Proteomes" id="UP001596022">
    <property type="component" value="Unassembled WGS sequence"/>
</dbReference>
<protein>
    <recommendedName>
        <fullName evidence="2">cysteine-S-conjugate beta-lyase</fullName>
        <ecNumber evidence="2">4.4.1.13</ecNumber>
    </recommendedName>
</protein>
<evidence type="ECO:0000256" key="3">
    <source>
        <dbReference type="ARBA" id="ARBA00022898"/>
    </source>
</evidence>
<evidence type="ECO:0000256" key="4">
    <source>
        <dbReference type="ARBA" id="ARBA00023239"/>
    </source>
</evidence>
<sequence length="397" mass="44359">MSINFDEQINRCGSNSVKWDARKQVFGKEDVLPLWVADMDFACPPAVVDAVVQRAKHPIYGYPTEPDAFYDAASGWLKRRFNADVPTSWMTSIPGVVPGIRMAIEAFTKPGDKIIIQPPVYPPFFATSNDLGRRLVENPLIENNGYYTMDLDDLEKKIDDRTKMLVLCSPHNPIGRVWTKEELEKLGDLCVRHNILIIADEIHSDLVFEKGAHTPFYTLSEAMANQCLAFISGSKTFNIAGLFSSIAISKNPLILKEFEAAKNKFGHSHINIFGIEAMIAAYTNGDVWLDELNAYLKGNAEYISEFLQARIPEVKMAVPEGTYLGWLDFRGLDLKGMPLKDFIINEACLGLNDGVAFGKEGEGFQRINFGCPRAILKEAMERLEKAVQALKAESVVK</sequence>
<dbReference type="EC" id="4.4.1.13" evidence="2"/>
<dbReference type="Gene3D" id="3.40.640.10">
    <property type="entry name" value="Type I PLP-dependent aspartate aminotransferase-like (Major domain)"/>
    <property type="match status" value="1"/>
</dbReference>
<dbReference type="InterPro" id="IPR015421">
    <property type="entry name" value="PyrdxlP-dep_Trfase_major"/>
</dbReference>
<comment type="cofactor">
    <cofactor evidence="1">
        <name>pyridoxal 5'-phosphate</name>
        <dbReference type="ChEBI" id="CHEBI:597326"/>
    </cofactor>
</comment>
<accession>A0ABV9GPB5</accession>
<dbReference type="InterPro" id="IPR015422">
    <property type="entry name" value="PyrdxlP-dep_Trfase_small"/>
</dbReference>
<keyword evidence="3" id="KW-0663">Pyridoxal phosphate</keyword>
<comment type="similarity">
    <text evidence="5">Belongs to the class-II pyridoxal-phosphate-dependent aminotransferase family. MalY/PatB cystathionine beta-lyase subfamily.</text>
</comment>
<evidence type="ECO:0000313" key="8">
    <source>
        <dbReference type="Proteomes" id="UP001596022"/>
    </source>
</evidence>
<evidence type="ECO:0000313" key="7">
    <source>
        <dbReference type="EMBL" id="MFC4618798.1"/>
    </source>
</evidence>
<dbReference type="InterPro" id="IPR015424">
    <property type="entry name" value="PyrdxlP-dep_Trfase"/>
</dbReference>
<evidence type="ECO:0000256" key="1">
    <source>
        <dbReference type="ARBA" id="ARBA00001933"/>
    </source>
</evidence>
<dbReference type="Pfam" id="PF00155">
    <property type="entry name" value="Aminotran_1_2"/>
    <property type="match status" value="1"/>
</dbReference>
<name>A0ABV9GPB5_9BACL</name>
<feature type="domain" description="Aminotransferase class I/classII large" evidence="6">
    <location>
        <begin position="30"/>
        <end position="383"/>
    </location>
</feature>
<dbReference type="PANTHER" id="PTHR43525">
    <property type="entry name" value="PROTEIN MALY"/>
    <property type="match status" value="1"/>
</dbReference>
<dbReference type="InterPro" id="IPR027619">
    <property type="entry name" value="C-S_lyase_PatB-like"/>
</dbReference>
<comment type="caution">
    <text evidence="7">The sequence shown here is derived from an EMBL/GenBank/DDBJ whole genome shotgun (WGS) entry which is preliminary data.</text>
</comment>
<dbReference type="InterPro" id="IPR051798">
    <property type="entry name" value="Class-II_PLP-Dep_Aminotrans"/>
</dbReference>
<dbReference type="EMBL" id="JBHSFW010000003">
    <property type="protein sequence ID" value="MFC4618798.1"/>
    <property type="molecule type" value="Genomic_DNA"/>
</dbReference>